<keyword evidence="7" id="KW-1185">Reference proteome</keyword>
<evidence type="ECO:0000256" key="2">
    <source>
        <dbReference type="ARBA" id="ARBA00022729"/>
    </source>
</evidence>
<dbReference type="PANTHER" id="PTHR33938:SF16">
    <property type="entry name" value="CARBOXYLIC ESTER HYDROLASE"/>
    <property type="match status" value="1"/>
</dbReference>
<dbReference type="Pfam" id="PF07519">
    <property type="entry name" value="Tannase"/>
    <property type="match status" value="1"/>
</dbReference>
<dbReference type="GeneID" id="36590857"/>
<feature type="chain" id="PRO_5014211361" description="Carboxylic ester hydrolase" evidence="5">
    <location>
        <begin position="20"/>
        <end position="557"/>
    </location>
</feature>
<dbReference type="Proteomes" id="UP000235371">
    <property type="component" value="Unassembled WGS sequence"/>
</dbReference>
<dbReference type="InterPro" id="IPR011118">
    <property type="entry name" value="Tannase/feruloyl_esterase"/>
</dbReference>
<name>A0A2J6TH67_9HELO</name>
<comment type="similarity">
    <text evidence="5">Belongs to the tannase family.</text>
</comment>
<accession>A0A2J6TH67</accession>
<evidence type="ECO:0000256" key="5">
    <source>
        <dbReference type="RuleBase" id="RU361238"/>
    </source>
</evidence>
<sequence length="557" mass="60319">MRSSIWTCFAIVPAAVVHAVPSLADVCTIDYVTAHLPPAGIYPGISMVDSFVSANPVYSAAVKDANFYPNAVFDYCNVSFSYSHDGLNDTVVLTYWLPAPGNFQNRYLSTGGGGYAINSGTQSLPGGLIYGAVTGITDGGFGVNQGAAINTFLVANGTLNWHNIYMFGYEAIHEMGELGKSFTKTFFNMSESTKLYSYYQGCSEGGREGWSQVQRFADEFDGASIGAPAFRFAFQQVQHLYSNVVEHTLNYFPPPCELQAIVNATILACDSLDGRVDGVVSRTDLCTAQYDIAATLGLPYYCAPGAATRSGSATPEQNGTVTAQGVALAKEIFEGLHDSEGRRAYFTYTPSSTFTDAQTQWNPTSGKWELSVTSLGGSFVKVLLDLQIGSNLPSLDNVTYDTLVEWIDEAGGKVIHFHGESDFSIPTASSVRYWESVNKIMNPGVSYNESVAATQEFYRLFLVPGGSHCAPNAAESNGPWPQTALANLIDWVEKDVPPVTLNGTILLGQNKGQNQQICGWPLRPLFTGNGLNLECVYDQGSIDSWIYELDAFDMPVY</sequence>
<dbReference type="RefSeq" id="XP_024739257.1">
    <property type="nucleotide sequence ID" value="XM_024882780.1"/>
</dbReference>
<reference evidence="6 7" key="1">
    <citation type="submission" date="2016-04" db="EMBL/GenBank/DDBJ databases">
        <title>A degradative enzymes factory behind the ericoid mycorrhizal symbiosis.</title>
        <authorList>
            <consortium name="DOE Joint Genome Institute"/>
            <person name="Martino E."/>
            <person name="Morin E."/>
            <person name="Grelet G."/>
            <person name="Kuo A."/>
            <person name="Kohler A."/>
            <person name="Daghino S."/>
            <person name="Barry K."/>
            <person name="Choi C."/>
            <person name="Cichocki N."/>
            <person name="Clum A."/>
            <person name="Copeland A."/>
            <person name="Hainaut M."/>
            <person name="Haridas S."/>
            <person name="Labutti K."/>
            <person name="Lindquist E."/>
            <person name="Lipzen A."/>
            <person name="Khouja H.-R."/>
            <person name="Murat C."/>
            <person name="Ohm R."/>
            <person name="Olson A."/>
            <person name="Spatafora J."/>
            <person name="Veneault-Fourrey C."/>
            <person name="Henrissat B."/>
            <person name="Grigoriev I."/>
            <person name="Martin F."/>
            <person name="Perotto S."/>
        </authorList>
    </citation>
    <scope>NUCLEOTIDE SEQUENCE [LARGE SCALE GENOMIC DNA]</scope>
    <source>
        <strain evidence="6 7">E</strain>
    </source>
</reference>
<feature type="signal peptide" evidence="5">
    <location>
        <begin position="1"/>
        <end position="19"/>
    </location>
</feature>
<dbReference type="OrthoDB" id="3039123at2759"/>
<protein>
    <recommendedName>
        <fullName evidence="5">Carboxylic ester hydrolase</fullName>
        <ecNumber evidence="5">3.1.1.-</ecNumber>
    </recommendedName>
</protein>
<keyword evidence="4" id="KW-1015">Disulfide bond</keyword>
<dbReference type="GO" id="GO:0052689">
    <property type="term" value="F:carboxylic ester hydrolase activity"/>
    <property type="evidence" value="ECO:0007669"/>
    <property type="project" value="UniProtKB-KW"/>
</dbReference>
<dbReference type="AlphaFoldDB" id="A0A2J6TH67"/>
<evidence type="ECO:0000256" key="1">
    <source>
        <dbReference type="ARBA" id="ARBA00022487"/>
    </source>
</evidence>
<dbReference type="EMBL" id="KZ613783">
    <property type="protein sequence ID" value="PMD62353.1"/>
    <property type="molecule type" value="Genomic_DNA"/>
</dbReference>
<keyword evidence="1" id="KW-0719">Serine esterase</keyword>
<evidence type="ECO:0000313" key="7">
    <source>
        <dbReference type="Proteomes" id="UP000235371"/>
    </source>
</evidence>
<dbReference type="PANTHER" id="PTHR33938">
    <property type="entry name" value="FERULOYL ESTERASE B-RELATED"/>
    <property type="match status" value="1"/>
</dbReference>
<dbReference type="EC" id="3.1.1.-" evidence="5"/>
<keyword evidence="2 5" id="KW-0732">Signal</keyword>
<gene>
    <name evidence="6" type="ORF">K444DRAFT_627301</name>
</gene>
<keyword evidence="3 5" id="KW-0378">Hydrolase</keyword>
<organism evidence="6 7">
    <name type="scientific">Hyaloscypha bicolor E</name>
    <dbReference type="NCBI Taxonomy" id="1095630"/>
    <lineage>
        <taxon>Eukaryota</taxon>
        <taxon>Fungi</taxon>
        <taxon>Dikarya</taxon>
        <taxon>Ascomycota</taxon>
        <taxon>Pezizomycotina</taxon>
        <taxon>Leotiomycetes</taxon>
        <taxon>Helotiales</taxon>
        <taxon>Hyaloscyphaceae</taxon>
        <taxon>Hyaloscypha</taxon>
        <taxon>Hyaloscypha bicolor</taxon>
    </lineage>
</organism>
<proteinExistence type="inferred from homology"/>
<evidence type="ECO:0000313" key="6">
    <source>
        <dbReference type="EMBL" id="PMD62353.1"/>
    </source>
</evidence>
<evidence type="ECO:0000256" key="3">
    <source>
        <dbReference type="ARBA" id="ARBA00022801"/>
    </source>
</evidence>
<dbReference type="InParanoid" id="A0A2J6TH67"/>
<evidence type="ECO:0000256" key="4">
    <source>
        <dbReference type="ARBA" id="ARBA00023157"/>
    </source>
</evidence>